<evidence type="ECO:0000313" key="6">
    <source>
        <dbReference type="Proteomes" id="UP000198752"/>
    </source>
</evidence>
<name>A0A1I2WKZ1_9BACL</name>
<organism evidence="5 6">
    <name type="scientific">Sporolactobacillus nakayamae</name>
    <dbReference type="NCBI Taxonomy" id="269670"/>
    <lineage>
        <taxon>Bacteria</taxon>
        <taxon>Bacillati</taxon>
        <taxon>Bacillota</taxon>
        <taxon>Bacilli</taxon>
        <taxon>Bacillales</taxon>
        <taxon>Sporolactobacillaceae</taxon>
        <taxon>Sporolactobacillus</taxon>
    </lineage>
</organism>
<dbReference type="AlphaFoldDB" id="A0A1I2WKZ1"/>
<keyword evidence="6" id="KW-1185">Reference proteome</keyword>
<evidence type="ECO:0000313" key="5">
    <source>
        <dbReference type="EMBL" id="SFH01287.1"/>
    </source>
</evidence>
<dbReference type="InterPro" id="IPR002656">
    <property type="entry name" value="Acyl_transf_3_dom"/>
</dbReference>
<evidence type="ECO:0000256" key="3">
    <source>
        <dbReference type="SAM" id="Phobius"/>
    </source>
</evidence>
<keyword evidence="5" id="KW-0012">Acyltransferase</keyword>
<keyword evidence="3" id="KW-1133">Transmembrane helix</keyword>
<keyword evidence="5" id="KW-0808">Transferase</keyword>
<feature type="transmembrane region" description="Helical" evidence="3">
    <location>
        <begin position="142"/>
        <end position="161"/>
    </location>
</feature>
<comment type="similarity">
    <text evidence="2">Belongs to the acyltransferase 3 family.</text>
</comment>
<reference evidence="6" key="1">
    <citation type="submission" date="2016-10" db="EMBL/GenBank/DDBJ databases">
        <authorList>
            <person name="Varghese N."/>
            <person name="Submissions S."/>
        </authorList>
    </citation>
    <scope>NUCLEOTIDE SEQUENCE [LARGE SCALE GENOMIC DNA]</scope>
    <source>
        <strain evidence="6">ATCC 700379</strain>
    </source>
</reference>
<dbReference type="EMBL" id="FOOY01000047">
    <property type="protein sequence ID" value="SFH01287.1"/>
    <property type="molecule type" value="Genomic_DNA"/>
</dbReference>
<feature type="transmembrane region" description="Helical" evidence="3">
    <location>
        <begin position="55"/>
        <end position="75"/>
    </location>
</feature>
<feature type="transmembrane region" description="Helical" evidence="3">
    <location>
        <begin position="81"/>
        <end position="98"/>
    </location>
</feature>
<feature type="transmembrane region" description="Helical" evidence="3">
    <location>
        <begin position="205"/>
        <end position="228"/>
    </location>
</feature>
<feature type="domain" description="Acyltransferase 3" evidence="4">
    <location>
        <begin position="23"/>
        <end position="225"/>
    </location>
</feature>
<keyword evidence="3" id="KW-0812">Transmembrane</keyword>
<evidence type="ECO:0000256" key="2">
    <source>
        <dbReference type="ARBA" id="ARBA00007400"/>
    </source>
</evidence>
<keyword evidence="3" id="KW-0472">Membrane</keyword>
<protein>
    <submittedName>
        <fullName evidence="5">Acyltransferase family protein</fullName>
    </submittedName>
</protein>
<accession>A0A1I2WKZ1</accession>
<evidence type="ECO:0000256" key="1">
    <source>
        <dbReference type="ARBA" id="ARBA00004370"/>
    </source>
</evidence>
<evidence type="ECO:0000259" key="4">
    <source>
        <dbReference type="Pfam" id="PF01757"/>
    </source>
</evidence>
<dbReference type="GO" id="GO:0016747">
    <property type="term" value="F:acyltransferase activity, transferring groups other than amino-acyl groups"/>
    <property type="evidence" value="ECO:0007669"/>
    <property type="project" value="InterPro"/>
</dbReference>
<dbReference type="Pfam" id="PF01757">
    <property type="entry name" value="Acyl_transf_3"/>
    <property type="match status" value="1"/>
</dbReference>
<comment type="subcellular location">
    <subcellularLocation>
        <location evidence="1">Membrane</location>
    </subcellularLocation>
</comment>
<gene>
    <name evidence="5" type="ORF">SAMN02982927_03574</name>
</gene>
<feature type="transmembrane region" description="Helical" evidence="3">
    <location>
        <begin position="168"/>
        <end position="185"/>
    </location>
</feature>
<proteinExistence type="inferred from homology"/>
<feature type="transmembrane region" description="Helical" evidence="3">
    <location>
        <begin position="27"/>
        <end position="43"/>
    </location>
</feature>
<feature type="transmembrane region" description="Helical" evidence="3">
    <location>
        <begin position="110"/>
        <end position="136"/>
    </location>
</feature>
<sequence>MITGLISNNFSGITFIKACLPVITSKYWYITCYFLLVLFSPFINQISEKLEKKKFEALLITMLFVFSIIPSIFQFHVMNDGGKGLANMILMYLIGRYIKTYWNGEYKKIWLSVISIFSVCATFIMNMVLSILRGGIGIEAPFARDCSITIILSSVAIFMLFREFHYKSILINILAKHVVVIYVFEGTMRTVLNQYIDIISFEKKWYLFAIVALYVIAIMAICIIVNLIRSKSIGKLDKYGVYIILKIGNWSFEKFVVYFKICKQKIVRLLVNVEQ</sequence>
<dbReference type="Proteomes" id="UP000198752">
    <property type="component" value="Unassembled WGS sequence"/>
</dbReference>